<evidence type="ECO:0000256" key="3">
    <source>
        <dbReference type="SAM" id="MobiDB-lite"/>
    </source>
</evidence>
<evidence type="ECO:0000313" key="4">
    <source>
        <dbReference type="Proteomes" id="UP000095280"/>
    </source>
</evidence>
<feature type="region of interest" description="Disordered" evidence="3">
    <location>
        <begin position="87"/>
        <end position="106"/>
    </location>
</feature>
<dbReference type="WBParaSite" id="maker-uti_cns_0001911-snap-gene-0.15-mRNA-1">
    <property type="protein sequence ID" value="maker-uti_cns_0001911-snap-gene-0.15-mRNA-1"/>
    <property type="gene ID" value="maker-uti_cns_0001911-snap-gene-0.15"/>
</dbReference>
<name>A0A1I8GG52_9PLAT</name>
<feature type="compositionally biased region" description="Basic residues" evidence="3">
    <location>
        <begin position="314"/>
        <end position="326"/>
    </location>
</feature>
<feature type="region of interest" description="Disordered" evidence="3">
    <location>
        <begin position="29"/>
        <end position="71"/>
    </location>
</feature>
<keyword evidence="2" id="KW-0131">Cell cycle</keyword>
<dbReference type="AlphaFoldDB" id="A0A1I8GG52"/>
<dbReference type="PANTHER" id="PTHR31545:SF5">
    <property type="entry name" value="SPEEDY PROTEIN A"/>
    <property type="match status" value="1"/>
</dbReference>
<feature type="compositionally biased region" description="Low complexity" evidence="3">
    <location>
        <begin position="42"/>
        <end position="59"/>
    </location>
</feature>
<evidence type="ECO:0000256" key="2">
    <source>
        <dbReference type="ARBA" id="ARBA00023306"/>
    </source>
</evidence>
<dbReference type="GO" id="GO:0019901">
    <property type="term" value="F:protein kinase binding"/>
    <property type="evidence" value="ECO:0007669"/>
    <property type="project" value="InterPro"/>
</dbReference>
<feature type="compositionally biased region" description="Basic residues" evidence="3">
    <location>
        <begin position="344"/>
        <end position="353"/>
    </location>
</feature>
<dbReference type="Pfam" id="PF11357">
    <property type="entry name" value="Spy1"/>
    <property type="match status" value="1"/>
</dbReference>
<feature type="region of interest" description="Disordered" evidence="3">
    <location>
        <begin position="242"/>
        <end position="353"/>
    </location>
</feature>
<comment type="similarity">
    <text evidence="1">Belongs to the Speedy/Ringo family.</text>
</comment>
<evidence type="ECO:0000313" key="5">
    <source>
        <dbReference type="WBParaSite" id="maker-uti_cns_0001911-snap-gene-0.15-mRNA-1"/>
    </source>
</evidence>
<organism evidence="4 5">
    <name type="scientific">Macrostomum lignano</name>
    <dbReference type="NCBI Taxonomy" id="282301"/>
    <lineage>
        <taxon>Eukaryota</taxon>
        <taxon>Metazoa</taxon>
        <taxon>Spiralia</taxon>
        <taxon>Lophotrochozoa</taxon>
        <taxon>Platyhelminthes</taxon>
        <taxon>Rhabditophora</taxon>
        <taxon>Macrostomorpha</taxon>
        <taxon>Macrostomida</taxon>
        <taxon>Macrostomidae</taxon>
        <taxon>Macrostomum</taxon>
    </lineage>
</organism>
<dbReference type="Proteomes" id="UP000095280">
    <property type="component" value="Unplaced"/>
</dbReference>
<feature type="compositionally biased region" description="Polar residues" evidence="3">
    <location>
        <begin position="287"/>
        <end position="299"/>
    </location>
</feature>
<dbReference type="PANTHER" id="PTHR31545">
    <property type="entry name" value="SEEDY PROTEIN A/C FAMILY MEMBER"/>
    <property type="match status" value="1"/>
</dbReference>
<evidence type="ECO:0000256" key="1">
    <source>
        <dbReference type="ARBA" id="ARBA00010932"/>
    </source>
</evidence>
<dbReference type="InterPro" id="IPR052316">
    <property type="entry name" value="Speedy-Ringo_regulator"/>
</dbReference>
<accession>A0A1I8GG52</accession>
<keyword evidence="4" id="KW-1185">Reference proteome</keyword>
<reference evidence="5" key="1">
    <citation type="submission" date="2016-11" db="UniProtKB">
        <authorList>
            <consortium name="WormBaseParasite"/>
        </authorList>
    </citation>
    <scope>IDENTIFICATION</scope>
</reference>
<proteinExistence type="inferred from homology"/>
<protein>
    <submittedName>
        <fullName evidence="5">Speedy protein A</fullName>
    </submittedName>
</protein>
<feature type="compositionally biased region" description="Polar residues" evidence="3">
    <location>
        <begin position="262"/>
        <end position="271"/>
    </location>
</feature>
<dbReference type="InterPro" id="IPR020984">
    <property type="entry name" value="Speedy"/>
</dbReference>
<sequence>WPLSSSLLGMLANARSRALSFVREFFGNDEEEEQQQRGENGSTSAEIPTSTTTATEASTVPKKPPASCSTASSASLIKPVACRIDSTDRDFDDEDDDGGAGSESKVSAGDLTRRLHHYGNLLAKDCVIRQFLLDDSCLRLADRTLLAIAFVYFIRCRLKLGEYNRNNFFACLWLAHETEEEYDNLRLALLPAWLGRRWTRLLKHAGKARTELWRRMRYRTLVTRSQLAPIMARIERHLPHVAWRERPSPGPHPTALRRHRQPSFSADSESGPNCAWCRRDQRPANRKSAQQKCKNLSQETAEKEDEEEKEVTQQHRRSNIRLRPLRYRSIIDLSSDEEPPQAKQPRRSRRLQH</sequence>